<dbReference type="KEGG" id="hyf:DTO96_101442"/>
<sequence>MSNRKVALLSGSIFAMFMAACTPKQEAKPAAPAADATKPAATAPAAEAMNLKFGTDATYAPFESTDASGAIVGFDIDIANAMCEEMKAKCSFINQAWEGIIPGLTTKKYDVIASSMSITPERKQSVRFTQKVWSAPNRFVAKEGSALQITPEGMKGHAFGVQQGTIQETYAKKYYPDAKIKSYKTIEDAYADLAAKRIEAVFADGVVLSDGFLSKPAGKGYAQLGADVPNAADPVILGDGTGFAVRKEDAELADKLNKAFDAIRANGKYKAIADKYFKFDIYGS</sequence>
<dbReference type="SMART" id="SM00062">
    <property type="entry name" value="PBPb"/>
    <property type="match status" value="1"/>
</dbReference>
<dbReference type="SUPFAM" id="SSF53850">
    <property type="entry name" value="Periplasmic binding protein-like II"/>
    <property type="match status" value="1"/>
</dbReference>
<evidence type="ECO:0000256" key="4">
    <source>
        <dbReference type="RuleBase" id="RU003744"/>
    </source>
</evidence>
<protein>
    <submittedName>
        <fullName evidence="7">Histidine-binding periplasmic protein</fullName>
    </submittedName>
</protein>
<evidence type="ECO:0000313" key="8">
    <source>
        <dbReference type="Proteomes" id="UP000252182"/>
    </source>
</evidence>
<dbReference type="Gene3D" id="3.40.190.10">
    <property type="entry name" value="Periplasmic binding protein-like II"/>
    <property type="match status" value="2"/>
</dbReference>
<evidence type="ECO:0000256" key="1">
    <source>
        <dbReference type="ARBA" id="ARBA00004196"/>
    </source>
</evidence>
<evidence type="ECO:0000259" key="6">
    <source>
        <dbReference type="SMART" id="SM00062"/>
    </source>
</evidence>
<evidence type="ECO:0000256" key="2">
    <source>
        <dbReference type="ARBA" id="ARBA00010333"/>
    </source>
</evidence>
<dbReference type="EMBL" id="CP031124">
    <property type="protein sequence ID" value="AXF85709.1"/>
    <property type="molecule type" value="Genomic_DNA"/>
</dbReference>
<dbReference type="InterPro" id="IPR018313">
    <property type="entry name" value="SBP_3_CS"/>
</dbReference>
<feature type="domain" description="Solute-binding protein family 3/N-terminal" evidence="6">
    <location>
        <begin position="50"/>
        <end position="280"/>
    </location>
</feature>
<dbReference type="PROSITE" id="PS01039">
    <property type="entry name" value="SBP_BACTERIAL_3"/>
    <property type="match status" value="1"/>
</dbReference>
<dbReference type="PROSITE" id="PS51257">
    <property type="entry name" value="PROKAR_LIPOPROTEIN"/>
    <property type="match status" value="1"/>
</dbReference>
<accession>A0A345DBH1</accession>
<feature type="signal peptide" evidence="5">
    <location>
        <begin position="1"/>
        <end position="19"/>
    </location>
</feature>
<evidence type="ECO:0000256" key="3">
    <source>
        <dbReference type="ARBA" id="ARBA00022729"/>
    </source>
</evidence>
<comment type="subcellular location">
    <subcellularLocation>
        <location evidence="1">Cell envelope</location>
    </subcellularLocation>
</comment>
<proteinExistence type="inferred from homology"/>
<dbReference type="Proteomes" id="UP000252182">
    <property type="component" value="Chromosome"/>
</dbReference>
<name>A0A345DBH1_9BURK</name>
<dbReference type="PANTHER" id="PTHR35936">
    <property type="entry name" value="MEMBRANE-BOUND LYTIC MUREIN TRANSGLYCOSYLASE F"/>
    <property type="match status" value="1"/>
</dbReference>
<dbReference type="InterPro" id="IPR001638">
    <property type="entry name" value="Solute-binding_3/MltF_N"/>
</dbReference>
<keyword evidence="3 5" id="KW-0732">Signal</keyword>
<dbReference type="PANTHER" id="PTHR35936:SF13">
    <property type="entry name" value="HISTIDINE-BINDING PERIPLASMIC PROTEIN"/>
    <property type="match status" value="1"/>
</dbReference>
<dbReference type="Pfam" id="PF00497">
    <property type="entry name" value="SBP_bac_3"/>
    <property type="match status" value="1"/>
</dbReference>
<keyword evidence="8" id="KW-1185">Reference proteome</keyword>
<dbReference type="OrthoDB" id="368476at2"/>
<evidence type="ECO:0000256" key="5">
    <source>
        <dbReference type="SAM" id="SignalP"/>
    </source>
</evidence>
<reference evidence="8" key="1">
    <citation type="submission" date="2018-07" db="EMBL/GenBank/DDBJ databases">
        <authorList>
            <person name="Kim H."/>
        </authorList>
    </citation>
    <scope>NUCLEOTIDE SEQUENCE [LARGE SCALE GENOMIC DNA]</scope>
    <source>
        <strain evidence="8">F02</strain>
    </source>
</reference>
<dbReference type="GO" id="GO:0030313">
    <property type="term" value="C:cell envelope"/>
    <property type="evidence" value="ECO:0007669"/>
    <property type="project" value="UniProtKB-SubCell"/>
</dbReference>
<comment type="similarity">
    <text evidence="2 4">Belongs to the bacterial solute-binding protein 3 family.</text>
</comment>
<feature type="chain" id="PRO_5016632988" evidence="5">
    <location>
        <begin position="20"/>
        <end position="284"/>
    </location>
</feature>
<organism evidence="7 8">
    <name type="scientific">Ephemeroptericola cinctiostellae</name>
    <dbReference type="NCBI Taxonomy" id="2268024"/>
    <lineage>
        <taxon>Bacteria</taxon>
        <taxon>Pseudomonadati</taxon>
        <taxon>Pseudomonadota</taxon>
        <taxon>Betaproteobacteria</taxon>
        <taxon>Burkholderiales</taxon>
        <taxon>Burkholderiaceae</taxon>
        <taxon>Ephemeroptericola</taxon>
    </lineage>
</organism>
<gene>
    <name evidence="7" type="primary">hisJ</name>
    <name evidence="7" type="ORF">DTO96_101442</name>
</gene>
<dbReference type="AlphaFoldDB" id="A0A345DBH1"/>
<evidence type="ECO:0000313" key="7">
    <source>
        <dbReference type="EMBL" id="AXF85709.1"/>
    </source>
</evidence>